<evidence type="ECO:0000256" key="2">
    <source>
        <dbReference type="SAM" id="Phobius"/>
    </source>
</evidence>
<protein>
    <recommendedName>
        <fullName evidence="5">TKL protein kinase</fullName>
    </recommendedName>
</protein>
<evidence type="ECO:0000313" key="3">
    <source>
        <dbReference type="EMBL" id="KAG7379377.1"/>
    </source>
</evidence>
<feature type="transmembrane region" description="Helical" evidence="2">
    <location>
        <begin position="185"/>
        <end position="209"/>
    </location>
</feature>
<feature type="compositionally biased region" description="Polar residues" evidence="1">
    <location>
        <begin position="297"/>
        <end position="314"/>
    </location>
</feature>
<keyword evidence="4" id="KW-1185">Reference proteome</keyword>
<comment type="caution">
    <text evidence="3">The sequence shown here is derived from an EMBL/GenBank/DDBJ whole genome shotgun (WGS) entry which is preliminary data.</text>
</comment>
<dbReference type="Proteomes" id="UP000694044">
    <property type="component" value="Unassembled WGS sequence"/>
</dbReference>
<feature type="region of interest" description="Disordered" evidence="1">
    <location>
        <begin position="152"/>
        <end position="179"/>
    </location>
</feature>
<keyword evidence="2" id="KW-0472">Membrane</keyword>
<dbReference type="EMBL" id="JAGDFM010000353">
    <property type="protein sequence ID" value="KAG7379377.1"/>
    <property type="molecule type" value="Genomic_DNA"/>
</dbReference>
<keyword evidence="2" id="KW-1133">Transmembrane helix</keyword>
<dbReference type="AlphaFoldDB" id="A0A8T1VDH8"/>
<gene>
    <name evidence="3" type="ORF">PHYPSEUDO_008697</name>
</gene>
<feature type="region of interest" description="Disordered" evidence="1">
    <location>
        <begin position="297"/>
        <end position="326"/>
    </location>
</feature>
<feature type="compositionally biased region" description="Polar residues" evidence="1">
    <location>
        <begin position="239"/>
        <end position="254"/>
    </location>
</feature>
<evidence type="ECO:0008006" key="5">
    <source>
        <dbReference type="Google" id="ProtNLM"/>
    </source>
</evidence>
<evidence type="ECO:0000313" key="4">
    <source>
        <dbReference type="Proteomes" id="UP000694044"/>
    </source>
</evidence>
<keyword evidence="2" id="KW-0812">Transmembrane</keyword>
<name>A0A8T1VDH8_9STRA</name>
<organism evidence="3 4">
    <name type="scientific">Phytophthora pseudosyringae</name>
    <dbReference type="NCBI Taxonomy" id="221518"/>
    <lineage>
        <taxon>Eukaryota</taxon>
        <taxon>Sar</taxon>
        <taxon>Stramenopiles</taxon>
        <taxon>Oomycota</taxon>
        <taxon>Peronosporomycetes</taxon>
        <taxon>Peronosporales</taxon>
        <taxon>Peronosporaceae</taxon>
        <taxon>Phytophthora</taxon>
    </lineage>
</organism>
<sequence length="326" mass="34585">MNRLSLTHTEDLGFGAYTFIHFQSQTGEATTPYNISRTCNVPDRFAHTEAVFGDFAYVIMETFDNRSCASFGEADVFLASGSCEISSSFGDQSAITSLFANGSAVVALYPNNACGGEPSLYFELDKTALSTGSCQDELYRFYSSSDVGSSLTSTTASSSSPSQSESSRNNGGSASANDASDGSSIGIGAIIGLVAAALVVVVLVALCIVRRVRKKLEAELEEENDNFTDFRSPQDGRKNVSSTAQGSLESTLAGSHNEAHKPLSLDGLWDDEVIATARIPREKCSACLGWDSSCSASNRGKLTPSQRVSGNNSVLPPPRNSLLRTR</sequence>
<feature type="region of interest" description="Disordered" evidence="1">
    <location>
        <begin position="222"/>
        <end position="258"/>
    </location>
</feature>
<reference evidence="3" key="1">
    <citation type="submission" date="2021-02" db="EMBL/GenBank/DDBJ databases">
        <authorList>
            <person name="Palmer J.M."/>
        </authorList>
    </citation>
    <scope>NUCLEOTIDE SEQUENCE</scope>
    <source>
        <strain evidence="3">SCRP734</strain>
    </source>
</reference>
<accession>A0A8T1VDH8</accession>
<evidence type="ECO:0000256" key="1">
    <source>
        <dbReference type="SAM" id="MobiDB-lite"/>
    </source>
</evidence>
<proteinExistence type="predicted"/>